<proteinExistence type="predicted"/>
<gene>
    <name evidence="1" type="ORF">ABXR19_17970</name>
</gene>
<dbReference type="EMBL" id="JBEWZI010000027">
    <property type="protein sequence ID" value="MET7016077.1"/>
    <property type="molecule type" value="Genomic_DNA"/>
</dbReference>
<sequence length="137" mass="15357">MPFSENLVTYLVNRTNPARQFCTGEWIATLDNDALTRLSVLTDEFTLQSAAPHHDDIILCAIQAHIAESGSTFPVDDAEMAFELVAKLAILIALESLVRHKWIELDGRTSLEGMNKLCVRITELGKAHERDLKFPLH</sequence>
<evidence type="ECO:0000313" key="1">
    <source>
        <dbReference type="EMBL" id="MET7016077.1"/>
    </source>
</evidence>
<name>A0ABV2TST4_9RHOO</name>
<keyword evidence="2" id="KW-1185">Reference proteome</keyword>
<reference evidence="1 2" key="1">
    <citation type="submission" date="2024-07" db="EMBL/GenBank/DDBJ databases">
        <title>Uliginosibacterium flavum JJ3220;KACC:17644.</title>
        <authorList>
            <person name="Kim M.K."/>
        </authorList>
    </citation>
    <scope>NUCLEOTIDE SEQUENCE [LARGE SCALE GENOMIC DNA]</scope>
    <source>
        <strain evidence="1 2">KACC:17644</strain>
    </source>
</reference>
<organism evidence="1 2">
    <name type="scientific">Uliginosibacterium flavum</name>
    <dbReference type="NCBI Taxonomy" id="1396831"/>
    <lineage>
        <taxon>Bacteria</taxon>
        <taxon>Pseudomonadati</taxon>
        <taxon>Pseudomonadota</taxon>
        <taxon>Betaproteobacteria</taxon>
        <taxon>Rhodocyclales</taxon>
        <taxon>Zoogloeaceae</taxon>
        <taxon>Uliginosibacterium</taxon>
    </lineage>
</organism>
<evidence type="ECO:0000313" key="2">
    <source>
        <dbReference type="Proteomes" id="UP001549691"/>
    </source>
</evidence>
<protein>
    <submittedName>
        <fullName evidence="1">Uncharacterized protein</fullName>
    </submittedName>
</protein>
<comment type="caution">
    <text evidence="1">The sequence shown here is derived from an EMBL/GenBank/DDBJ whole genome shotgun (WGS) entry which is preliminary data.</text>
</comment>
<accession>A0ABV2TST4</accession>
<dbReference type="Proteomes" id="UP001549691">
    <property type="component" value="Unassembled WGS sequence"/>
</dbReference>